<dbReference type="Proteomes" id="UP001152799">
    <property type="component" value="Chromosome 6"/>
</dbReference>
<feature type="transmembrane region" description="Helical" evidence="2">
    <location>
        <begin position="12"/>
        <end position="33"/>
    </location>
</feature>
<dbReference type="EMBL" id="OU892282">
    <property type="protein sequence ID" value="CAG9770681.1"/>
    <property type="molecule type" value="Genomic_DNA"/>
</dbReference>
<accession>A0A9N9MUE3</accession>
<reference evidence="3" key="1">
    <citation type="submission" date="2022-01" db="EMBL/GenBank/DDBJ databases">
        <authorList>
            <person name="King R."/>
        </authorList>
    </citation>
    <scope>NUCLEOTIDE SEQUENCE</scope>
</reference>
<feature type="region of interest" description="Disordered" evidence="1">
    <location>
        <begin position="200"/>
        <end position="306"/>
    </location>
</feature>
<proteinExistence type="predicted"/>
<keyword evidence="2" id="KW-0472">Membrane</keyword>
<feature type="compositionally biased region" description="Basic and acidic residues" evidence="1">
    <location>
        <begin position="74"/>
        <end position="99"/>
    </location>
</feature>
<keyword evidence="2" id="KW-1133">Transmembrane helix</keyword>
<gene>
    <name evidence="3" type="ORF">CEUTPL_LOCUS11130</name>
</gene>
<feature type="region of interest" description="Disordered" evidence="1">
    <location>
        <begin position="131"/>
        <end position="177"/>
    </location>
</feature>
<keyword evidence="4" id="KW-1185">Reference proteome</keyword>
<evidence type="ECO:0000256" key="1">
    <source>
        <dbReference type="SAM" id="MobiDB-lite"/>
    </source>
</evidence>
<dbReference type="OrthoDB" id="6381830at2759"/>
<feature type="compositionally biased region" description="Basic residues" evidence="1">
    <location>
        <begin position="295"/>
        <end position="306"/>
    </location>
</feature>
<evidence type="ECO:0000313" key="3">
    <source>
        <dbReference type="EMBL" id="CAG9770681.1"/>
    </source>
</evidence>
<name>A0A9N9MUE3_9CUCU</name>
<keyword evidence="2" id="KW-0812">Transmembrane</keyword>
<evidence type="ECO:0000313" key="4">
    <source>
        <dbReference type="Proteomes" id="UP001152799"/>
    </source>
</evidence>
<protein>
    <submittedName>
        <fullName evidence="3">Uncharacterized protein</fullName>
    </submittedName>
</protein>
<organism evidence="3 4">
    <name type="scientific">Ceutorhynchus assimilis</name>
    <name type="common">cabbage seed weevil</name>
    <dbReference type="NCBI Taxonomy" id="467358"/>
    <lineage>
        <taxon>Eukaryota</taxon>
        <taxon>Metazoa</taxon>
        <taxon>Ecdysozoa</taxon>
        <taxon>Arthropoda</taxon>
        <taxon>Hexapoda</taxon>
        <taxon>Insecta</taxon>
        <taxon>Pterygota</taxon>
        <taxon>Neoptera</taxon>
        <taxon>Endopterygota</taxon>
        <taxon>Coleoptera</taxon>
        <taxon>Polyphaga</taxon>
        <taxon>Cucujiformia</taxon>
        <taxon>Curculionidae</taxon>
        <taxon>Ceutorhynchinae</taxon>
        <taxon>Ceutorhynchus</taxon>
    </lineage>
</organism>
<evidence type="ECO:0000256" key="2">
    <source>
        <dbReference type="SAM" id="Phobius"/>
    </source>
</evidence>
<feature type="region of interest" description="Disordered" evidence="1">
    <location>
        <begin position="39"/>
        <end position="99"/>
    </location>
</feature>
<feature type="compositionally biased region" description="Low complexity" evidence="1">
    <location>
        <begin position="225"/>
        <end position="257"/>
    </location>
</feature>
<feature type="compositionally biased region" description="Basic and acidic residues" evidence="1">
    <location>
        <begin position="166"/>
        <end position="177"/>
    </location>
</feature>
<sequence length="306" mass="33194">MEIITEFVQSQLFLVVPVALVVFAGILLFTYSIRPAQQPKFPSGLDDRKTAGKKKKLKEKKSTANGHVSTGAPKSEKSPAKEQKKTPEPAKKEKKIVTEIKEPKKTEVKKSVEPQKKVTKKVAVVKPVDIDDGGWETVPTKKTKKTDQPLVKKDKKAKAPSVEVPAVKEETPEKEEVKPVVVVEEIKAEVEPPVVEEVAEAIEEPAPVVEEKKDKKKKKPKANKPEVGAAPAPKVEIAAPEPVAAPVEPKSAPVEPKSAPVEPKSAPVEPKSAPAATAGVAFDELGDTWTEAKPVKKSKKKARRDN</sequence>
<dbReference type="AlphaFoldDB" id="A0A9N9MUE3"/>